<protein>
    <submittedName>
        <fullName evidence="4">Helix-turn-helix transcriptional regulator</fullName>
    </submittedName>
</protein>
<evidence type="ECO:0000259" key="3">
    <source>
        <dbReference type="PROSITE" id="PS51000"/>
    </source>
</evidence>
<dbReference type="InterPro" id="IPR013196">
    <property type="entry name" value="HTH_11"/>
</dbReference>
<dbReference type="PROSITE" id="PS51000">
    <property type="entry name" value="HTH_DEOR_2"/>
    <property type="match status" value="1"/>
</dbReference>
<dbReference type="Pfam" id="PF08279">
    <property type="entry name" value="HTH_11"/>
    <property type="match status" value="1"/>
</dbReference>
<gene>
    <name evidence="4" type="ORF">ACFQ21_18060</name>
</gene>
<accession>A0ABW3K4Q6</accession>
<proteinExistence type="predicted"/>
<dbReference type="SUPFAM" id="SSF46785">
    <property type="entry name" value="Winged helix' DNA-binding domain"/>
    <property type="match status" value="1"/>
</dbReference>
<dbReference type="Gene3D" id="1.10.10.10">
    <property type="entry name" value="Winged helix-like DNA-binding domain superfamily/Winged helix DNA-binding domain"/>
    <property type="match status" value="1"/>
</dbReference>
<keyword evidence="5" id="KW-1185">Reference proteome</keyword>
<dbReference type="EMBL" id="JBHTKA010000007">
    <property type="protein sequence ID" value="MFD1001239.1"/>
    <property type="molecule type" value="Genomic_DNA"/>
</dbReference>
<dbReference type="PANTHER" id="PTHR34580">
    <property type="match status" value="1"/>
</dbReference>
<dbReference type="InterPro" id="IPR001034">
    <property type="entry name" value="DeoR_HTH"/>
</dbReference>
<keyword evidence="2" id="KW-0804">Transcription</keyword>
<dbReference type="Pfam" id="PF13280">
    <property type="entry name" value="WYL"/>
    <property type="match status" value="1"/>
</dbReference>
<dbReference type="InterPro" id="IPR026881">
    <property type="entry name" value="WYL_dom"/>
</dbReference>
<dbReference type="InterPro" id="IPR036388">
    <property type="entry name" value="WH-like_DNA-bd_sf"/>
</dbReference>
<dbReference type="Proteomes" id="UP001597112">
    <property type="component" value="Unassembled WGS sequence"/>
</dbReference>
<dbReference type="PROSITE" id="PS52050">
    <property type="entry name" value="WYL"/>
    <property type="match status" value="1"/>
</dbReference>
<comment type="caution">
    <text evidence="4">The sequence shown here is derived from an EMBL/GenBank/DDBJ whole genome shotgun (WGS) entry which is preliminary data.</text>
</comment>
<dbReference type="PANTHER" id="PTHR34580:SF1">
    <property type="entry name" value="PROTEIN PAFC"/>
    <property type="match status" value="1"/>
</dbReference>
<feature type="domain" description="HTH deoR-type" evidence="3">
    <location>
        <begin position="3"/>
        <end position="58"/>
    </location>
</feature>
<keyword evidence="1" id="KW-0805">Transcription regulation</keyword>
<sequence>MNRIDRLTAILIHLQTKRVVKAEEMAERFEISLRTVYRDVKALMEAGVPIGSEAGKGYFIVDGFHLPPVMFTQEEASAMLVASKLVERMTDKSIQKTFESALMKIKAVLNDNEKDHLENLQTYIQVYKSSQTTHDDFPDNFMTDIQKAIVTKHALRIDYKNNLGEVSERIIEPIGLFYYSFAWHLIAWCTLRNGYRDFRTDRIMSLKNTGASFDDRNRYTLQEYLQSLRHSNHDMQEVKLLLDKPVTGYMSYAKHYHGLVTEEDLGDKVRMTFLVGNLRHFCKGVFQQGNTVEIESPEEVKTVAQELAEELYMHYSKVTESM</sequence>
<dbReference type="RefSeq" id="WP_377580719.1">
    <property type="nucleotide sequence ID" value="NZ_JBHTKA010000007.1"/>
</dbReference>
<dbReference type="InterPro" id="IPR036390">
    <property type="entry name" value="WH_DNA-bd_sf"/>
</dbReference>
<dbReference type="InterPro" id="IPR028349">
    <property type="entry name" value="PafC-like"/>
</dbReference>
<name>A0ABW3K4Q6_9BACT</name>
<reference evidence="5" key="1">
    <citation type="journal article" date="2019" name="Int. J. Syst. Evol. Microbiol.">
        <title>The Global Catalogue of Microorganisms (GCM) 10K type strain sequencing project: providing services to taxonomists for standard genome sequencing and annotation.</title>
        <authorList>
            <consortium name="The Broad Institute Genomics Platform"/>
            <consortium name="The Broad Institute Genome Sequencing Center for Infectious Disease"/>
            <person name="Wu L."/>
            <person name="Ma J."/>
        </authorList>
    </citation>
    <scope>NUCLEOTIDE SEQUENCE [LARGE SCALE GENOMIC DNA]</scope>
    <source>
        <strain evidence="5">CCUG 58938</strain>
    </source>
</reference>
<dbReference type="InterPro" id="IPR051534">
    <property type="entry name" value="CBASS_pafABC_assoc_protein"/>
</dbReference>
<dbReference type="PIRSF" id="PIRSF016838">
    <property type="entry name" value="PafC"/>
    <property type="match status" value="1"/>
</dbReference>
<evidence type="ECO:0000313" key="4">
    <source>
        <dbReference type="EMBL" id="MFD1001239.1"/>
    </source>
</evidence>
<evidence type="ECO:0000256" key="2">
    <source>
        <dbReference type="ARBA" id="ARBA00023163"/>
    </source>
</evidence>
<evidence type="ECO:0000256" key="1">
    <source>
        <dbReference type="ARBA" id="ARBA00023015"/>
    </source>
</evidence>
<evidence type="ECO:0000313" key="5">
    <source>
        <dbReference type="Proteomes" id="UP001597112"/>
    </source>
</evidence>
<organism evidence="4 5">
    <name type="scientific">Ohtaekwangia kribbensis</name>
    <dbReference type="NCBI Taxonomy" id="688913"/>
    <lineage>
        <taxon>Bacteria</taxon>
        <taxon>Pseudomonadati</taxon>
        <taxon>Bacteroidota</taxon>
        <taxon>Cytophagia</taxon>
        <taxon>Cytophagales</taxon>
        <taxon>Fulvivirgaceae</taxon>
        <taxon>Ohtaekwangia</taxon>
    </lineage>
</organism>